<dbReference type="GO" id="GO:0016757">
    <property type="term" value="F:glycosyltransferase activity"/>
    <property type="evidence" value="ECO:0007669"/>
    <property type="project" value="UniProtKB-ARBA"/>
</dbReference>
<dbReference type="PANTHER" id="PTHR12526:SF638">
    <property type="entry name" value="SPORE COAT PROTEIN SA"/>
    <property type="match status" value="1"/>
</dbReference>
<dbReference type="Proteomes" id="UP000241167">
    <property type="component" value="Unassembled WGS sequence"/>
</dbReference>
<keyword evidence="2" id="KW-0808">Transferase</keyword>
<dbReference type="InterPro" id="IPR028098">
    <property type="entry name" value="Glyco_trans_4-like_N"/>
</dbReference>
<dbReference type="OrthoDB" id="9790710at2"/>
<dbReference type="SUPFAM" id="SSF53756">
    <property type="entry name" value="UDP-Glycosyltransferase/glycogen phosphorylase"/>
    <property type="match status" value="1"/>
</dbReference>
<dbReference type="AlphaFoldDB" id="A0A2P7QEI7"/>
<feature type="domain" description="Glycosyltransferase subfamily 4-like N-terminal" evidence="1">
    <location>
        <begin position="13"/>
        <end position="166"/>
    </location>
</feature>
<proteinExistence type="predicted"/>
<evidence type="ECO:0000313" key="2">
    <source>
        <dbReference type="EMBL" id="PSJ36380.1"/>
    </source>
</evidence>
<comment type="caution">
    <text evidence="2">The sequence shown here is derived from an EMBL/GenBank/DDBJ whole genome shotgun (WGS) entry which is preliminary data.</text>
</comment>
<dbReference type="CDD" id="cd03801">
    <property type="entry name" value="GT4_PimA-like"/>
    <property type="match status" value="1"/>
</dbReference>
<dbReference type="EMBL" id="PXYI01000014">
    <property type="protein sequence ID" value="PSJ36380.1"/>
    <property type="molecule type" value="Genomic_DNA"/>
</dbReference>
<name>A0A2P7QEI7_9SPHN</name>
<dbReference type="Pfam" id="PF13439">
    <property type="entry name" value="Glyco_transf_4"/>
    <property type="match status" value="1"/>
</dbReference>
<dbReference type="PANTHER" id="PTHR12526">
    <property type="entry name" value="GLYCOSYLTRANSFERASE"/>
    <property type="match status" value="1"/>
</dbReference>
<protein>
    <submittedName>
        <fullName evidence="2">Glycosyltransferase family 1 protein</fullName>
    </submittedName>
</protein>
<keyword evidence="3" id="KW-1185">Reference proteome</keyword>
<gene>
    <name evidence="2" type="ORF">C7I55_26410</name>
</gene>
<organism evidence="2 3">
    <name type="scientific">Allosphingosinicella deserti</name>
    <dbReference type="NCBI Taxonomy" id="2116704"/>
    <lineage>
        <taxon>Bacteria</taxon>
        <taxon>Pseudomonadati</taxon>
        <taxon>Pseudomonadota</taxon>
        <taxon>Alphaproteobacteria</taxon>
        <taxon>Sphingomonadales</taxon>
        <taxon>Sphingomonadaceae</taxon>
        <taxon>Allosphingosinicella</taxon>
    </lineage>
</organism>
<dbReference type="Pfam" id="PF13692">
    <property type="entry name" value="Glyco_trans_1_4"/>
    <property type="match status" value="1"/>
</dbReference>
<reference evidence="2 3" key="1">
    <citation type="submission" date="2018-03" db="EMBL/GenBank/DDBJ databases">
        <title>The draft genome of Sphingosinicella sp. GL-C-18.</title>
        <authorList>
            <person name="Liu L."/>
            <person name="Li L."/>
            <person name="Liang L."/>
            <person name="Zhang X."/>
            <person name="Wang T."/>
        </authorList>
    </citation>
    <scope>NUCLEOTIDE SEQUENCE [LARGE SCALE GENOMIC DNA]</scope>
    <source>
        <strain evidence="2 3">GL-C-18</strain>
    </source>
</reference>
<sequence length="372" mass="39217">MHILSILTSFTSGGAETLVCNLSRQFAGSGHEASVAALADARAVGNSVETEQAMMAAVRQAGVHASSLGLVRRGNVLTGALALRRLLADLRPDVIHAHTARVLPMLWLARTRQPVILTHHNTRLSFPPRMFRFFDRCVHAYVAITPGCAAIAARYARRPIRLIPNAASESFRAATSRARPASIPTILSVGALTSQKDYPTLIQAAPLLARALSPHPSSGRIRIVGGGALMDSLQELVERHQAGSIVELMGPRGDVRELMAAADLYVNCSLYEGMPIAVIEALSSGLPVVATDVPGNRELIGHGRNGLLVPGADPGRLADALASMLTDEALYRRLSEGALASAAAFSIEGCAQAHVGLYGEAIGSATDARRVA</sequence>
<dbReference type="Gene3D" id="3.40.50.2000">
    <property type="entry name" value="Glycogen Phosphorylase B"/>
    <property type="match status" value="2"/>
</dbReference>
<accession>A0A2P7QEI7</accession>
<evidence type="ECO:0000259" key="1">
    <source>
        <dbReference type="Pfam" id="PF13439"/>
    </source>
</evidence>
<evidence type="ECO:0000313" key="3">
    <source>
        <dbReference type="Proteomes" id="UP000241167"/>
    </source>
</evidence>
<dbReference type="RefSeq" id="WP_106516054.1">
    <property type="nucleotide sequence ID" value="NZ_PXYI01000014.1"/>
</dbReference>